<evidence type="ECO:0000313" key="5">
    <source>
        <dbReference type="EMBL" id="MFD1371083.1"/>
    </source>
</evidence>
<feature type="domain" description="Helicase C-terminal" evidence="4">
    <location>
        <begin position="382"/>
        <end position="542"/>
    </location>
</feature>
<dbReference type="Proteomes" id="UP001597183">
    <property type="component" value="Unassembled WGS sequence"/>
</dbReference>
<comment type="caution">
    <text evidence="5">The sequence shown here is derived from an EMBL/GenBank/DDBJ whole genome shotgun (WGS) entry which is preliminary data.</text>
</comment>
<protein>
    <submittedName>
        <fullName evidence="5">Protein DpdF</fullName>
    </submittedName>
</protein>
<dbReference type="Pfam" id="PF00270">
    <property type="entry name" value="DEAD"/>
    <property type="match status" value="1"/>
</dbReference>
<dbReference type="InterPro" id="IPR027417">
    <property type="entry name" value="P-loop_NTPase"/>
</dbReference>
<evidence type="ECO:0000256" key="1">
    <source>
        <dbReference type="ARBA" id="ARBA00022741"/>
    </source>
</evidence>
<proteinExistence type="predicted"/>
<feature type="domain" description="Helicase ATP-binding" evidence="3">
    <location>
        <begin position="164"/>
        <end position="354"/>
    </location>
</feature>
<dbReference type="Pfam" id="PF00271">
    <property type="entry name" value="Helicase_C"/>
    <property type="match status" value="1"/>
</dbReference>
<dbReference type="InterPro" id="IPR001650">
    <property type="entry name" value="Helicase_C-like"/>
</dbReference>
<evidence type="ECO:0000259" key="3">
    <source>
        <dbReference type="PROSITE" id="PS51192"/>
    </source>
</evidence>
<dbReference type="RefSeq" id="WP_317789547.1">
    <property type="nucleotide sequence ID" value="NZ_AP028461.1"/>
</dbReference>
<name>A0ABW4AM91_9ACTN</name>
<keyword evidence="2" id="KW-0067">ATP-binding</keyword>
<dbReference type="EMBL" id="JBHTMK010000051">
    <property type="protein sequence ID" value="MFD1371083.1"/>
    <property type="molecule type" value="Genomic_DNA"/>
</dbReference>
<gene>
    <name evidence="5" type="primary">dpdF</name>
    <name evidence="5" type="ORF">ACFQ5G_37610</name>
</gene>
<organism evidence="5 6">
    <name type="scientific">Actinoplanes sichuanensis</name>
    <dbReference type="NCBI Taxonomy" id="512349"/>
    <lineage>
        <taxon>Bacteria</taxon>
        <taxon>Bacillati</taxon>
        <taxon>Actinomycetota</taxon>
        <taxon>Actinomycetes</taxon>
        <taxon>Micromonosporales</taxon>
        <taxon>Micromonosporaceae</taxon>
        <taxon>Actinoplanes</taxon>
    </lineage>
</organism>
<sequence>MSDAWADAQALWSAWPHLEVTRPADSTVGRLLDALRGVAEDRAGWHDVAALTLQVLLEQSARRQGIWPLQVPVGPRLPSREQWHDIGCDVLSTPDGLSLTPRPWHPPTGTAHADRAVEIEMAEVFAGRAAATPAHTADPFWTMALGSDYRSYTSLGQREAARTIVTAPPGSTVIACLPTGQGKTELAWAAAIPATRRRGVAVVVVPTVVLAMDLERRIHRLLATLGEPPSPSGHYAYTGGLADDIKQAIRRDIRDGRQRIVIAAPEALVSGLRLSLESAVRQGLLTHLIIDEAHLVEQWGTEFRPEFQAMSGLRRSWLAMAPPERRPVTLAMSATLTRQQIRTIEDLFGSPGATELIWASQTRREPSYFIERCDTDSARTSAILQAVSALPKPMIIYTTRRRDAVEWAQRLRGAGFYRLAVVTGDIGDTGRREAVMGWRGEDHDGKPSPTRFDIVVGTSAFGLGLDMADVRSVVHACVPETLDRYYQEVGRAGRDRRPALAYLASAPSDYGVAALINREIVISSDKGWDRWGSMARSAADLGHGRLDIDLDTLPTYIPEESGHNRQWNVRTLNLMAQAGLIDLHSPQPPSRNADEPEDQWQRRLADYSAHADARIVAHIGNGRTNDHTFWERRFEGQRASVATEQTKSLDRLRQLIKGDRCTGVTIADYYRSPWRGGILRTAVNCRGCPHCRSTEPERPRGTLYRDGGEPFPGVAHWSGRPDPLGALRGDAAWISLWWRDRVIRDDLLPQLLVQLARRGLSILAGPGVTTVLAARVQRQAWPKPVIVDSDGSLTDSFPGPIIWVADETNSLTGAVRARLAADAPTYLIHARDLPDPERRHLRLHQTCDVSLPLSTVLGAL</sequence>
<reference evidence="6" key="1">
    <citation type="journal article" date="2019" name="Int. J. Syst. Evol. Microbiol.">
        <title>The Global Catalogue of Microorganisms (GCM) 10K type strain sequencing project: providing services to taxonomists for standard genome sequencing and annotation.</title>
        <authorList>
            <consortium name="The Broad Institute Genomics Platform"/>
            <consortium name="The Broad Institute Genome Sequencing Center for Infectious Disease"/>
            <person name="Wu L."/>
            <person name="Ma J."/>
        </authorList>
    </citation>
    <scope>NUCLEOTIDE SEQUENCE [LARGE SCALE GENOMIC DNA]</scope>
    <source>
        <strain evidence="6">CCM 7526</strain>
    </source>
</reference>
<dbReference type="SMART" id="SM00490">
    <property type="entry name" value="HELICc"/>
    <property type="match status" value="1"/>
</dbReference>
<dbReference type="SMART" id="SM00487">
    <property type="entry name" value="DEXDc"/>
    <property type="match status" value="1"/>
</dbReference>
<dbReference type="NCBIfam" id="NF041063">
    <property type="entry name" value="DpdF"/>
    <property type="match status" value="1"/>
</dbReference>
<dbReference type="PANTHER" id="PTHR13710">
    <property type="entry name" value="DNA HELICASE RECQ FAMILY MEMBER"/>
    <property type="match status" value="1"/>
</dbReference>
<dbReference type="PROSITE" id="PS51192">
    <property type="entry name" value="HELICASE_ATP_BIND_1"/>
    <property type="match status" value="1"/>
</dbReference>
<keyword evidence="1" id="KW-0547">Nucleotide-binding</keyword>
<dbReference type="PROSITE" id="PS51194">
    <property type="entry name" value="HELICASE_CTER"/>
    <property type="match status" value="1"/>
</dbReference>
<dbReference type="Gene3D" id="3.40.50.300">
    <property type="entry name" value="P-loop containing nucleotide triphosphate hydrolases"/>
    <property type="match status" value="2"/>
</dbReference>
<dbReference type="SUPFAM" id="SSF52540">
    <property type="entry name" value="P-loop containing nucleoside triphosphate hydrolases"/>
    <property type="match status" value="1"/>
</dbReference>
<accession>A0ABW4AM91</accession>
<dbReference type="InterPro" id="IPR014001">
    <property type="entry name" value="Helicase_ATP-bd"/>
</dbReference>
<evidence type="ECO:0000313" key="6">
    <source>
        <dbReference type="Proteomes" id="UP001597183"/>
    </source>
</evidence>
<keyword evidence="6" id="KW-1185">Reference proteome</keyword>
<dbReference type="PANTHER" id="PTHR13710:SF154">
    <property type="entry name" value="RECQ HELICASE, PUTATIVE (AFU_ORTHOLOGUE AFUA_6G14720)-RELATED"/>
    <property type="match status" value="1"/>
</dbReference>
<evidence type="ECO:0000256" key="2">
    <source>
        <dbReference type="ARBA" id="ARBA00022840"/>
    </source>
</evidence>
<dbReference type="InterPro" id="IPR011545">
    <property type="entry name" value="DEAD/DEAH_box_helicase_dom"/>
</dbReference>
<evidence type="ECO:0000259" key="4">
    <source>
        <dbReference type="PROSITE" id="PS51194"/>
    </source>
</evidence>